<dbReference type="InterPro" id="IPR003599">
    <property type="entry name" value="Ig_sub"/>
</dbReference>
<proteinExistence type="predicted"/>
<reference evidence="3" key="1">
    <citation type="submission" date="2015-12" db="EMBL/GenBank/DDBJ databases">
        <title>De novo transcriptome assembly of four potential Pierce s Disease insect vectors from Arizona vineyards.</title>
        <authorList>
            <person name="Tassone E.E."/>
        </authorList>
    </citation>
    <scope>NUCLEOTIDE SEQUENCE</scope>
</reference>
<dbReference type="GO" id="GO:0032589">
    <property type="term" value="C:neuron projection membrane"/>
    <property type="evidence" value="ECO:0007669"/>
    <property type="project" value="TreeGrafter"/>
</dbReference>
<evidence type="ECO:0000256" key="1">
    <source>
        <dbReference type="SAM" id="Phobius"/>
    </source>
</evidence>
<gene>
    <name evidence="3" type="ORF">g.8142</name>
</gene>
<organism evidence="3">
    <name type="scientific">Clastoptera arizonana</name>
    <name type="common">Arizona spittle bug</name>
    <dbReference type="NCBI Taxonomy" id="38151"/>
    <lineage>
        <taxon>Eukaryota</taxon>
        <taxon>Metazoa</taxon>
        <taxon>Ecdysozoa</taxon>
        <taxon>Arthropoda</taxon>
        <taxon>Hexapoda</taxon>
        <taxon>Insecta</taxon>
        <taxon>Pterygota</taxon>
        <taxon>Neoptera</taxon>
        <taxon>Paraneoptera</taxon>
        <taxon>Hemiptera</taxon>
        <taxon>Auchenorrhyncha</taxon>
        <taxon>Cercopoidea</taxon>
        <taxon>Clastopteridae</taxon>
        <taxon>Clastoptera</taxon>
    </lineage>
</organism>
<dbReference type="Pfam" id="PF13927">
    <property type="entry name" value="Ig_3"/>
    <property type="match status" value="1"/>
</dbReference>
<feature type="domain" description="Ig-like" evidence="2">
    <location>
        <begin position="221"/>
        <end position="312"/>
    </location>
</feature>
<dbReference type="PROSITE" id="PS50835">
    <property type="entry name" value="IG_LIKE"/>
    <property type="match status" value="2"/>
</dbReference>
<dbReference type="Pfam" id="PF07679">
    <property type="entry name" value="I-set"/>
    <property type="match status" value="1"/>
</dbReference>
<evidence type="ECO:0000313" key="3">
    <source>
        <dbReference type="EMBL" id="JAS14645.1"/>
    </source>
</evidence>
<dbReference type="InterPro" id="IPR007110">
    <property type="entry name" value="Ig-like_dom"/>
</dbReference>
<dbReference type="InterPro" id="IPR013098">
    <property type="entry name" value="Ig_I-set"/>
</dbReference>
<evidence type="ECO:0000259" key="2">
    <source>
        <dbReference type="PROSITE" id="PS50835"/>
    </source>
</evidence>
<dbReference type="InterPro" id="IPR003598">
    <property type="entry name" value="Ig_sub2"/>
</dbReference>
<name>A0A1B6CMM9_9HEMI</name>
<feature type="transmembrane region" description="Helical" evidence="1">
    <location>
        <begin position="6"/>
        <end position="23"/>
    </location>
</feature>
<keyword evidence="1" id="KW-1133">Transmembrane helix</keyword>
<protein>
    <recommendedName>
        <fullName evidence="2">Ig-like domain-containing protein</fullName>
    </recommendedName>
</protein>
<accession>A0A1B6CMM9</accession>
<feature type="domain" description="Ig-like" evidence="2">
    <location>
        <begin position="114"/>
        <end position="211"/>
    </location>
</feature>
<dbReference type="InterPro" id="IPR013783">
    <property type="entry name" value="Ig-like_fold"/>
</dbReference>
<dbReference type="InterPro" id="IPR037448">
    <property type="entry name" value="Zig-8"/>
</dbReference>
<dbReference type="EMBL" id="GEDC01022653">
    <property type="protein sequence ID" value="JAS14645.1"/>
    <property type="molecule type" value="Transcribed_RNA"/>
</dbReference>
<dbReference type="FunFam" id="2.60.40.10:FF:000129">
    <property type="entry name" value="CLUMA_CG018772, isoform A"/>
    <property type="match status" value="1"/>
</dbReference>
<dbReference type="AlphaFoldDB" id="A0A1B6CMM9"/>
<keyword evidence="1" id="KW-0472">Membrane</keyword>
<dbReference type="InterPro" id="IPR036179">
    <property type="entry name" value="Ig-like_dom_sf"/>
</dbReference>
<dbReference type="SUPFAM" id="SSF48726">
    <property type="entry name" value="Immunoglobulin"/>
    <property type="match status" value="2"/>
</dbReference>
<dbReference type="SMART" id="SM00409">
    <property type="entry name" value="IG"/>
    <property type="match status" value="2"/>
</dbReference>
<dbReference type="PANTHER" id="PTHR23279">
    <property type="entry name" value="DEFECTIVE PROBOSCIS EXTENSION RESPONSE DPR -RELATED"/>
    <property type="match status" value="1"/>
</dbReference>
<keyword evidence="1" id="KW-0812">Transmembrane</keyword>
<dbReference type="GO" id="GO:0050808">
    <property type="term" value="P:synapse organization"/>
    <property type="evidence" value="ECO:0007669"/>
    <property type="project" value="TreeGrafter"/>
</dbReference>
<dbReference type="SMART" id="SM00408">
    <property type="entry name" value="IGc2"/>
    <property type="match status" value="2"/>
</dbReference>
<dbReference type="PANTHER" id="PTHR23279:SF45">
    <property type="entry name" value="DEFECTIVE PROBOSCIS EXTENSION RESPONSE 12, ISOFORM C"/>
    <property type="match status" value="1"/>
</dbReference>
<sequence length="354" mass="40085">MKNRHFVSLRVIFIVNIFHLIFARRALRPESIHLTQANLTAGKESLQERFAQDLSGAWTYNESFDISKYEDFDHSLLIELTKLNADSVLSPSIKGSQSQTLDVNTRLYSDELSPQVPVFDHNMVTNVSAQLGGTTFLHCRVKNLGERTVSWVRRRDWHILTSGLLTYTNDERFQVVHSEKTENWDLQIKFVQKRDSGKYECQVGTGRGTISHYFNLHVVVPSAFILGSGEYHIGEGSSISLVCIIENSPIPPQYVYWYHNERMINYDSGRGVTVNTEPGLKTHSRLVVNQVTRADTGNYTCGAPNSEPDTIYVFVSKEGDNTAAIQGLDTSVTSQLIPIRTTLLLTLLHLFNFR</sequence>
<dbReference type="Gene3D" id="2.60.40.10">
    <property type="entry name" value="Immunoglobulins"/>
    <property type="match status" value="2"/>
</dbReference>